<evidence type="ECO:0000313" key="2">
    <source>
        <dbReference type="Proteomes" id="UP000800200"/>
    </source>
</evidence>
<dbReference type="EMBL" id="ML994633">
    <property type="protein sequence ID" value="KAF2185645.1"/>
    <property type="molecule type" value="Genomic_DNA"/>
</dbReference>
<organism evidence="1 2">
    <name type="scientific">Zopfia rhizophila CBS 207.26</name>
    <dbReference type="NCBI Taxonomy" id="1314779"/>
    <lineage>
        <taxon>Eukaryota</taxon>
        <taxon>Fungi</taxon>
        <taxon>Dikarya</taxon>
        <taxon>Ascomycota</taxon>
        <taxon>Pezizomycotina</taxon>
        <taxon>Dothideomycetes</taxon>
        <taxon>Dothideomycetes incertae sedis</taxon>
        <taxon>Zopfiaceae</taxon>
        <taxon>Zopfia</taxon>
    </lineage>
</organism>
<proteinExistence type="predicted"/>
<name>A0A6A6E3R9_9PEZI</name>
<accession>A0A6A6E3R9</accession>
<evidence type="ECO:0000313" key="1">
    <source>
        <dbReference type="EMBL" id="KAF2185645.1"/>
    </source>
</evidence>
<dbReference type="AlphaFoldDB" id="A0A6A6E3R9"/>
<sequence length="168" mass="18927">MQLFSFLRFSAGYVAEIACECRLSLFSVRYESNINTYSAVFRLFHPAPPRISAYDISWPRTVGKKRNNPPTGSEAVCNEARSCHTCRQSLFYENHTYSCTEPLRSDYTVNIRGSVPESSGPHGDLRSPHSEDHFPKMCILKPCCSLIVESSPSLSRSHPLIIPPKKLT</sequence>
<gene>
    <name evidence="1" type="ORF">K469DRAFT_163076</name>
</gene>
<keyword evidence="2" id="KW-1185">Reference proteome</keyword>
<protein>
    <submittedName>
        <fullName evidence="1">Uncharacterized protein</fullName>
    </submittedName>
</protein>
<dbReference type="Proteomes" id="UP000800200">
    <property type="component" value="Unassembled WGS sequence"/>
</dbReference>
<reference evidence="1" key="1">
    <citation type="journal article" date="2020" name="Stud. Mycol.">
        <title>101 Dothideomycetes genomes: a test case for predicting lifestyles and emergence of pathogens.</title>
        <authorList>
            <person name="Haridas S."/>
            <person name="Albert R."/>
            <person name="Binder M."/>
            <person name="Bloem J."/>
            <person name="Labutti K."/>
            <person name="Salamov A."/>
            <person name="Andreopoulos B."/>
            <person name="Baker S."/>
            <person name="Barry K."/>
            <person name="Bills G."/>
            <person name="Bluhm B."/>
            <person name="Cannon C."/>
            <person name="Castanera R."/>
            <person name="Culley D."/>
            <person name="Daum C."/>
            <person name="Ezra D."/>
            <person name="Gonzalez J."/>
            <person name="Henrissat B."/>
            <person name="Kuo A."/>
            <person name="Liang C."/>
            <person name="Lipzen A."/>
            <person name="Lutzoni F."/>
            <person name="Magnuson J."/>
            <person name="Mondo S."/>
            <person name="Nolan M."/>
            <person name="Ohm R."/>
            <person name="Pangilinan J."/>
            <person name="Park H.-J."/>
            <person name="Ramirez L."/>
            <person name="Alfaro M."/>
            <person name="Sun H."/>
            <person name="Tritt A."/>
            <person name="Yoshinaga Y."/>
            <person name="Zwiers L.-H."/>
            <person name="Turgeon B."/>
            <person name="Goodwin S."/>
            <person name="Spatafora J."/>
            <person name="Crous P."/>
            <person name="Grigoriev I."/>
        </authorList>
    </citation>
    <scope>NUCLEOTIDE SEQUENCE</scope>
    <source>
        <strain evidence="1">CBS 207.26</strain>
    </source>
</reference>